<reference evidence="4" key="1">
    <citation type="submission" date="2016-06" db="EMBL/GenBank/DDBJ databases">
        <authorList>
            <person name="Varghese N."/>
            <person name="Submissions Spin"/>
        </authorList>
    </citation>
    <scope>NUCLEOTIDE SEQUENCE [LARGE SCALE GENOMIC DNA]</scope>
    <source>
        <strain evidence="4">DSM 45431</strain>
    </source>
</reference>
<dbReference type="Gene3D" id="3.40.50.2000">
    <property type="entry name" value="Glycogen Phosphorylase B"/>
    <property type="match status" value="2"/>
</dbReference>
<evidence type="ECO:0000313" key="3">
    <source>
        <dbReference type="EMBL" id="SCL24010.1"/>
    </source>
</evidence>
<sequence length="401" mass="43512">MRVVVASESRFARTPDGRVWTRSGPGYSVWARYLMAFDAVRIVARVRDVASLPDGAYSVDGPDVEVWPVPYYQGPRQYLMKRRSIRRAVTAAVGPHDAYILRVPGQIATVLSDELRRRRQPYALEVIGDPYEEFARGAADHPLRPVFRRVFTSRMVEQCRFAAAASYVTEASLQSKYPVRAGAPAIACSDVDLAAAAYAPSSRPASVFQGAHRLVSVGMLEQQSKGVDVLIAAVARLAASRPALHLVHVGDGRLRPQLERMAADLGISGRITFAGALPAGDAVRDKLDAGDLFVMPSRIEGLPRALVEAMARALPAIGSAAGGIPEVLPRHALVPPGDPARLAESIDRMLADPERMSKESARNLARAGDFSAEILQASWRRFYEAVRDVSLRPASTVANKV</sequence>
<dbReference type="OrthoDB" id="9806887at2"/>
<dbReference type="STRING" id="568872.GA0070624_2841"/>
<evidence type="ECO:0000256" key="1">
    <source>
        <dbReference type="ARBA" id="ARBA00022676"/>
    </source>
</evidence>
<keyword evidence="1" id="KW-0328">Glycosyltransferase</keyword>
<gene>
    <name evidence="3" type="ORF">GA0070624_2841</name>
</gene>
<proteinExistence type="predicted"/>
<dbReference type="GO" id="GO:0016757">
    <property type="term" value="F:glycosyltransferase activity"/>
    <property type="evidence" value="ECO:0007669"/>
    <property type="project" value="UniProtKB-KW"/>
</dbReference>
<keyword evidence="2 3" id="KW-0808">Transferase</keyword>
<keyword evidence="4" id="KW-1185">Reference proteome</keyword>
<dbReference type="AlphaFoldDB" id="A0A1C6S3D7"/>
<accession>A0A1C6S3D7</accession>
<dbReference type="EMBL" id="FMHV01000002">
    <property type="protein sequence ID" value="SCL24010.1"/>
    <property type="molecule type" value="Genomic_DNA"/>
</dbReference>
<dbReference type="RefSeq" id="WP_141715012.1">
    <property type="nucleotide sequence ID" value="NZ_FMHV01000002.1"/>
</dbReference>
<organism evidence="3 4">
    <name type="scientific">Micromonospora rhizosphaerae</name>
    <dbReference type="NCBI Taxonomy" id="568872"/>
    <lineage>
        <taxon>Bacteria</taxon>
        <taxon>Bacillati</taxon>
        <taxon>Actinomycetota</taxon>
        <taxon>Actinomycetes</taxon>
        <taxon>Micromonosporales</taxon>
        <taxon>Micromonosporaceae</taxon>
        <taxon>Micromonospora</taxon>
    </lineage>
</organism>
<dbReference type="PANTHER" id="PTHR12526:SF510">
    <property type="entry name" value="D-INOSITOL 3-PHOSPHATE GLYCOSYLTRANSFERASE"/>
    <property type="match status" value="1"/>
</dbReference>
<evidence type="ECO:0000256" key="2">
    <source>
        <dbReference type="ARBA" id="ARBA00022679"/>
    </source>
</evidence>
<name>A0A1C6S3D7_9ACTN</name>
<dbReference type="Proteomes" id="UP000199413">
    <property type="component" value="Unassembled WGS sequence"/>
</dbReference>
<protein>
    <submittedName>
        <fullName evidence="3">Glycosyltransferase involved in cell wall bisynthesis</fullName>
    </submittedName>
</protein>
<evidence type="ECO:0000313" key="4">
    <source>
        <dbReference type="Proteomes" id="UP000199413"/>
    </source>
</evidence>
<dbReference type="Pfam" id="PF13692">
    <property type="entry name" value="Glyco_trans_1_4"/>
    <property type="match status" value="1"/>
</dbReference>
<dbReference type="PANTHER" id="PTHR12526">
    <property type="entry name" value="GLYCOSYLTRANSFERASE"/>
    <property type="match status" value="1"/>
</dbReference>
<dbReference type="SUPFAM" id="SSF53756">
    <property type="entry name" value="UDP-Glycosyltransferase/glycogen phosphorylase"/>
    <property type="match status" value="1"/>
</dbReference>